<organism evidence="2 3">
    <name type="scientific">Loigolactobacillus binensis</name>
    <dbReference type="NCBI Taxonomy" id="2559922"/>
    <lineage>
        <taxon>Bacteria</taxon>
        <taxon>Bacillati</taxon>
        <taxon>Bacillota</taxon>
        <taxon>Bacilli</taxon>
        <taxon>Lactobacillales</taxon>
        <taxon>Lactobacillaceae</taxon>
        <taxon>Loigolactobacillus</taxon>
    </lineage>
</organism>
<keyword evidence="3" id="KW-1185">Reference proteome</keyword>
<sequence>MAREDLILVLQLITQRLRNVRRLQFTLDFLFAYILLRVLASGQQLTILSLGFTRGHALAVAFLLALVGLWLHRIRQGYRRNGQEVIVLLGEARDPQEVQLYRQFKRY</sequence>
<dbReference type="EMBL" id="JBHTIO010000028">
    <property type="protein sequence ID" value="MFD0897202.1"/>
    <property type="molecule type" value="Genomic_DNA"/>
</dbReference>
<keyword evidence="1" id="KW-1133">Transmembrane helix</keyword>
<protein>
    <submittedName>
        <fullName evidence="2">Uncharacterized protein</fullName>
    </submittedName>
</protein>
<feature type="transmembrane region" description="Helical" evidence="1">
    <location>
        <begin position="52"/>
        <end position="71"/>
    </location>
</feature>
<evidence type="ECO:0000256" key="1">
    <source>
        <dbReference type="SAM" id="Phobius"/>
    </source>
</evidence>
<keyword evidence="1" id="KW-0812">Transmembrane</keyword>
<accession>A0ABW3ECU4</accession>
<evidence type="ECO:0000313" key="2">
    <source>
        <dbReference type="EMBL" id="MFD0897202.1"/>
    </source>
</evidence>
<reference evidence="3" key="1">
    <citation type="journal article" date="2019" name="Int. J. Syst. Evol. Microbiol.">
        <title>The Global Catalogue of Microorganisms (GCM) 10K type strain sequencing project: providing services to taxonomists for standard genome sequencing and annotation.</title>
        <authorList>
            <consortium name="The Broad Institute Genomics Platform"/>
            <consortium name="The Broad Institute Genome Sequencing Center for Infectious Disease"/>
            <person name="Wu L."/>
            <person name="Ma J."/>
        </authorList>
    </citation>
    <scope>NUCLEOTIDE SEQUENCE [LARGE SCALE GENOMIC DNA]</scope>
    <source>
        <strain evidence="3">CCM 8925</strain>
    </source>
</reference>
<comment type="caution">
    <text evidence="2">The sequence shown here is derived from an EMBL/GenBank/DDBJ whole genome shotgun (WGS) entry which is preliminary data.</text>
</comment>
<dbReference type="RefSeq" id="WP_137637652.1">
    <property type="nucleotide sequence ID" value="NZ_BJDN01000011.1"/>
</dbReference>
<feature type="transmembrane region" description="Helical" evidence="1">
    <location>
        <begin position="20"/>
        <end position="40"/>
    </location>
</feature>
<keyword evidence="1" id="KW-0472">Membrane</keyword>
<dbReference type="Proteomes" id="UP001597104">
    <property type="component" value="Unassembled WGS sequence"/>
</dbReference>
<name>A0ABW3ECU4_9LACO</name>
<gene>
    <name evidence="2" type="ORF">ACFQZ7_05550</name>
</gene>
<proteinExistence type="predicted"/>
<evidence type="ECO:0000313" key="3">
    <source>
        <dbReference type="Proteomes" id="UP001597104"/>
    </source>
</evidence>